<gene>
    <name evidence="2" type="ORF">ABDB84_14720</name>
</gene>
<dbReference type="EMBL" id="JBDIVE010000008">
    <property type="protein sequence ID" value="MEN3069738.1"/>
    <property type="molecule type" value="Genomic_DNA"/>
</dbReference>
<evidence type="ECO:0000259" key="1">
    <source>
        <dbReference type="Pfam" id="PF09350"/>
    </source>
</evidence>
<evidence type="ECO:0000313" key="2">
    <source>
        <dbReference type="EMBL" id="MEN3069738.1"/>
    </source>
</evidence>
<dbReference type="Proteomes" id="UP001410394">
    <property type="component" value="Unassembled WGS sequence"/>
</dbReference>
<dbReference type="RefSeq" id="WP_345920508.1">
    <property type="nucleotide sequence ID" value="NZ_JBDIVE010000008.1"/>
</dbReference>
<feature type="domain" description="DnaJ homologue subfamily C member 28 conserved" evidence="1">
    <location>
        <begin position="7"/>
        <end position="73"/>
    </location>
</feature>
<organism evidence="2 3">
    <name type="scientific">Uliginosibacterium sediminicola</name>
    <dbReference type="NCBI Taxonomy" id="2024550"/>
    <lineage>
        <taxon>Bacteria</taxon>
        <taxon>Pseudomonadati</taxon>
        <taxon>Pseudomonadota</taxon>
        <taxon>Betaproteobacteria</taxon>
        <taxon>Rhodocyclales</taxon>
        <taxon>Zoogloeaceae</taxon>
        <taxon>Uliginosibacterium</taxon>
    </lineage>
</organism>
<comment type="caution">
    <text evidence="2">The sequence shown here is derived from an EMBL/GenBank/DDBJ whole genome shotgun (WGS) entry which is preliminary data.</text>
</comment>
<keyword evidence="3" id="KW-1185">Reference proteome</keyword>
<reference evidence="2 3" key="1">
    <citation type="journal article" date="2018" name="Int. J. Syst. Evol. Microbiol.">
        <title>Uliginosibacterium sediminicola sp. nov., isolated from freshwater sediment.</title>
        <authorList>
            <person name="Hwang W.M."/>
            <person name="Kim S.M."/>
            <person name="Kang K."/>
            <person name="Ahn T.Y."/>
        </authorList>
    </citation>
    <scope>NUCLEOTIDE SEQUENCE [LARGE SCALE GENOMIC DNA]</scope>
    <source>
        <strain evidence="2 3">M1-21</strain>
    </source>
</reference>
<dbReference type="InterPro" id="IPR052573">
    <property type="entry name" value="DnaJ_C_subfamily_28"/>
</dbReference>
<name>A0ABU9Z0Z1_9RHOO</name>
<dbReference type="InterPro" id="IPR018961">
    <property type="entry name" value="DnaJ_homolog_subfam-C_membr-28"/>
</dbReference>
<sequence length="122" mass="13305">MLLLDLLAEQRIEQARDAGAFDNLPGAGQPLPEEDLSLVPEEERVAFRILKNAGYIPPELEMHKRAVDLALQLATESAPEARAGLLGRLARINILLAEAGKPQLCVPADYQARLAERLSKGN</sequence>
<protein>
    <submittedName>
        <fullName evidence="2">DnaJ family domain-containing protein</fullName>
    </submittedName>
</protein>
<dbReference type="PANTHER" id="PTHR39158">
    <property type="entry name" value="OS08G0560600 PROTEIN"/>
    <property type="match status" value="1"/>
</dbReference>
<dbReference type="Pfam" id="PF09350">
    <property type="entry name" value="DJC28_CD"/>
    <property type="match status" value="1"/>
</dbReference>
<proteinExistence type="predicted"/>
<accession>A0ABU9Z0Z1</accession>
<dbReference type="PANTHER" id="PTHR39158:SF1">
    <property type="entry name" value="DNAJ HOMOLOG SUBFAMILY C MEMBER 28"/>
    <property type="match status" value="1"/>
</dbReference>
<evidence type="ECO:0000313" key="3">
    <source>
        <dbReference type="Proteomes" id="UP001410394"/>
    </source>
</evidence>